<sequence>MGREAKVLISELQTRTILKDKNKYSDEYHNEYGDGDDEGTGEYLVDYYSQGEKPSEERVRDYEVGDLSAANDNERWEAANGAFSRRAKRPQQNGPPQVGFNPNGPGYNNGNGSREDVDSSVPNMTHLEHMEARTIPRTIVLDTTDCPNECMTSANAKLLDKCSPTTENGLIPTGQPQSAEPVNDVSTRLLCESPNEDKDYCMNMISTWKEQKSYWG</sequence>
<evidence type="ECO:0000256" key="1">
    <source>
        <dbReference type="SAM" id="MobiDB-lite"/>
    </source>
</evidence>
<feature type="compositionally biased region" description="Low complexity" evidence="1">
    <location>
        <begin position="99"/>
        <end position="112"/>
    </location>
</feature>
<proteinExistence type="predicted"/>
<dbReference type="Proteomes" id="UP000198211">
    <property type="component" value="Unassembled WGS sequence"/>
</dbReference>
<organism evidence="2 3">
    <name type="scientific">Phytophthora megakarya</name>
    <dbReference type="NCBI Taxonomy" id="4795"/>
    <lineage>
        <taxon>Eukaryota</taxon>
        <taxon>Sar</taxon>
        <taxon>Stramenopiles</taxon>
        <taxon>Oomycota</taxon>
        <taxon>Peronosporomycetes</taxon>
        <taxon>Peronosporales</taxon>
        <taxon>Peronosporaceae</taxon>
        <taxon>Phytophthora</taxon>
    </lineage>
</organism>
<comment type="caution">
    <text evidence="2">The sequence shown here is derived from an EMBL/GenBank/DDBJ whole genome shotgun (WGS) entry which is preliminary data.</text>
</comment>
<name>A0A225VDH5_9STRA</name>
<evidence type="ECO:0000313" key="2">
    <source>
        <dbReference type="EMBL" id="OWZ03362.1"/>
    </source>
</evidence>
<accession>A0A225VDH5</accession>
<dbReference type="AlphaFoldDB" id="A0A225VDH5"/>
<evidence type="ECO:0000313" key="3">
    <source>
        <dbReference type="Proteomes" id="UP000198211"/>
    </source>
</evidence>
<protein>
    <submittedName>
        <fullName evidence="2">Uncharacterized protein</fullName>
    </submittedName>
</protein>
<reference evidence="3" key="1">
    <citation type="submission" date="2017-03" db="EMBL/GenBank/DDBJ databases">
        <title>Phytopthora megakarya and P. palmivora, two closely related causual agents of cacao black pod achieved similar genome size and gene model numbers by different mechanisms.</title>
        <authorList>
            <person name="Ali S."/>
            <person name="Shao J."/>
            <person name="Larry D.J."/>
            <person name="Kronmiller B."/>
            <person name="Shen D."/>
            <person name="Strem M.D."/>
            <person name="Melnick R.L."/>
            <person name="Guiltinan M.J."/>
            <person name="Tyler B.M."/>
            <person name="Meinhardt L.W."/>
            <person name="Bailey B.A."/>
        </authorList>
    </citation>
    <scope>NUCLEOTIDE SEQUENCE [LARGE SCALE GENOMIC DNA]</scope>
    <source>
        <strain evidence="3">zdho120</strain>
    </source>
</reference>
<keyword evidence="3" id="KW-1185">Reference proteome</keyword>
<gene>
    <name evidence="2" type="ORF">PHMEG_00024917</name>
</gene>
<feature type="region of interest" description="Disordered" evidence="1">
    <location>
        <begin position="82"/>
        <end position="120"/>
    </location>
</feature>
<dbReference type="EMBL" id="NBNE01005567">
    <property type="protein sequence ID" value="OWZ03362.1"/>
    <property type="molecule type" value="Genomic_DNA"/>
</dbReference>